<organism evidence="7 8">
    <name type="scientific">Candidatus Flavonifractor intestinipullorum</name>
    <dbReference type="NCBI Taxonomy" id="2838587"/>
    <lineage>
        <taxon>Bacteria</taxon>
        <taxon>Bacillati</taxon>
        <taxon>Bacillota</taxon>
        <taxon>Clostridia</taxon>
        <taxon>Eubacteriales</taxon>
        <taxon>Oscillospiraceae</taxon>
        <taxon>Flavonifractor</taxon>
    </lineage>
</organism>
<dbReference type="InterPro" id="IPR015422">
    <property type="entry name" value="PyrdxlP-dep_Trfase_small"/>
</dbReference>
<dbReference type="InterPro" id="IPR015424">
    <property type="entry name" value="PyrdxlP-dep_Trfase"/>
</dbReference>
<accession>A0A9D2S6K7</accession>
<keyword evidence="7" id="KW-0808">Transferase</keyword>
<dbReference type="Gene3D" id="3.40.640.10">
    <property type="entry name" value="Type I PLP-dependent aspartate aminotransferase-like (Major domain)"/>
    <property type="match status" value="1"/>
</dbReference>
<dbReference type="Gene3D" id="3.90.1150.10">
    <property type="entry name" value="Aspartate Aminotransferase, domain 1"/>
    <property type="match status" value="1"/>
</dbReference>
<dbReference type="InterPro" id="IPR051798">
    <property type="entry name" value="Class-II_PLP-Dep_Aminotrans"/>
</dbReference>
<gene>
    <name evidence="7" type="ORF">H9714_07480</name>
</gene>
<dbReference type="PANTHER" id="PTHR43525:SF1">
    <property type="entry name" value="PROTEIN MALY"/>
    <property type="match status" value="1"/>
</dbReference>
<dbReference type="Proteomes" id="UP000824208">
    <property type="component" value="Unassembled WGS sequence"/>
</dbReference>
<dbReference type="EC" id="4.4.1.13" evidence="2"/>
<dbReference type="CDD" id="cd00609">
    <property type="entry name" value="AAT_like"/>
    <property type="match status" value="1"/>
</dbReference>
<dbReference type="InterPro" id="IPR004839">
    <property type="entry name" value="Aminotransferase_I/II_large"/>
</dbReference>
<sequence>MKYDFTSLLDRTGRDALALDVEAALRSSSSPGMRAAKVREGFSVIPMWVADMNFPTVPTIQQAVIRRMEHPAFGYFQPSPEYYASILRWQEARNGVTGLHAEHIGYENGVLGGVISALNVFCSKGDKVLVHSPTYIGFTHSLTNNGYHIVHSPLRQDEHHVWRMDFADMEEKLRTQKIHAAIFCSPHNPTGRVWERWELEQAMELFRKYGVYVISDEIWSDLTLEGYRHIPTQSVSDDARQRTVALYAPSKTFNLAGLVGSYHIIYNPWIRDRVEKESSLSHYNSMNVLSMHALIGAYQQEGQVWLDELRQALTENVRWACDYIDRHIPGVQVSRPQGTYMLFLDCTRWCAQHGRTIDQLQAAGVEVGVLWQDGRAFHGPCHIRMNLALPRARVEEAFRRLDRYVFHP</sequence>
<dbReference type="GO" id="GO:0008483">
    <property type="term" value="F:transaminase activity"/>
    <property type="evidence" value="ECO:0007669"/>
    <property type="project" value="UniProtKB-KW"/>
</dbReference>
<comment type="caution">
    <text evidence="7">The sequence shown here is derived from an EMBL/GenBank/DDBJ whole genome shotgun (WGS) entry which is preliminary data.</text>
</comment>
<dbReference type="AlphaFoldDB" id="A0A9D2S6K7"/>
<dbReference type="Pfam" id="PF00155">
    <property type="entry name" value="Aminotran_1_2"/>
    <property type="match status" value="1"/>
</dbReference>
<evidence type="ECO:0000256" key="2">
    <source>
        <dbReference type="ARBA" id="ARBA00012224"/>
    </source>
</evidence>
<reference evidence="7" key="2">
    <citation type="submission" date="2021-04" db="EMBL/GenBank/DDBJ databases">
        <authorList>
            <person name="Gilroy R."/>
        </authorList>
    </citation>
    <scope>NUCLEOTIDE SEQUENCE</scope>
    <source>
        <strain evidence="7">CHK189-11263</strain>
    </source>
</reference>
<keyword evidence="4" id="KW-0456">Lyase</keyword>
<evidence type="ECO:0000259" key="6">
    <source>
        <dbReference type="Pfam" id="PF00155"/>
    </source>
</evidence>
<evidence type="ECO:0000256" key="5">
    <source>
        <dbReference type="ARBA" id="ARBA00037974"/>
    </source>
</evidence>
<protein>
    <recommendedName>
        <fullName evidence="2">cysteine-S-conjugate beta-lyase</fullName>
        <ecNumber evidence="2">4.4.1.13</ecNumber>
    </recommendedName>
</protein>
<evidence type="ECO:0000313" key="7">
    <source>
        <dbReference type="EMBL" id="HJB57375.1"/>
    </source>
</evidence>
<evidence type="ECO:0000313" key="8">
    <source>
        <dbReference type="Proteomes" id="UP000824208"/>
    </source>
</evidence>
<reference evidence="7" key="1">
    <citation type="journal article" date="2021" name="PeerJ">
        <title>Extensive microbial diversity within the chicken gut microbiome revealed by metagenomics and culture.</title>
        <authorList>
            <person name="Gilroy R."/>
            <person name="Ravi A."/>
            <person name="Getino M."/>
            <person name="Pursley I."/>
            <person name="Horton D.L."/>
            <person name="Alikhan N.F."/>
            <person name="Baker D."/>
            <person name="Gharbi K."/>
            <person name="Hall N."/>
            <person name="Watson M."/>
            <person name="Adriaenssens E.M."/>
            <person name="Foster-Nyarko E."/>
            <person name="Jarju S."/>
            <person name="Secka A."/>
            <person name="Antonio M."/>
            <person name="Oren A."/>
            <person name="Chaudhuri R.R."/>
            <person name="La Ragione R."/>
            <person name="Hildebrand F."/>
            <person name="Pallen M.J."/>
        </authorList>
    </citation>
    <scope>NUCLEOTIDE SEQUENCE</scope>
    <source>
        <strain evidence="7">CHK189-11263</strain>
    </source>
</reference>
<dbReference type="GO" id="GO:0047804">
    <property type="term" value="F:cysteine-S-conjugate beta-lyase activity"/>
    <property type="evidence" value="ECO:0007669"/>
    <property type="project" value="UniProtKB-EC"/>
</dbReference>
<comment type="cofactor">
    <cofactor evidence="1">
        <name>pyridoxal 5'-phosphate</name>
        <dbReference type="ChEBI" id="CHEBI:597326"/>
    </cofactor>
</comment>
<feature type="domain" description="Aminotransferase class I/classII large" evidence="6">
    <location>
        <begin position="52"/>
        <end position="401"/>
    </location>
</feature>
<evidence type="ECO:0000256" key="4">
    <source>
        <dbReference type="ARBA" id="ARBA00023239"/>
    </source>
</evidence>
<dbReference type="SUPFAM" id="SSF53383">
    <property type="entry name" value="PLP-dependent transferases"/>
    <property type="match status" value="1"/>
</dbReference>
<keyword evidence="7" id="KW-0032">Aminotransferase</keyword>
<proteinExistence type="inferred from homology"/>
<keyword evidence="3" id="KW-0663">Pyridoxal phosphate</keyword>
<name>A0A9D2S6K7_9FIRM</name>
<evidence type="ECO:0000256" key="1">
    <source>
        <dbReference type="ARBA" id="ARBA00001933"/>
    </source>
</evidence>
<evidence type="ECO:0000256" key="3">
    <source>
        <dbReference type="ARBA" id="ARBA00022898"/>
    </source>
</evidence>
<dbReference type="PANTHER" id="PTHR43525">
    <property type="entry name" value="PROTEIN MALY"/>
    <property type="match status" value="1"/>
</dbReference>
<dbReference type="GO" id="GO:0030170">
    <property type="term" value="F:pyridoxal phosphate binding"/>
    <property type="evidence" value="ECO:0007669"/>
    <property type="project" value="InterPro"/>
</dbReference>
<dbReference type="InterPro" id="IPR015421">
    <property type="entry name" value="PyrdxlP-dep_Trfase_major"/>
</dbReference>
<comment type="similarity">
    <text evidence="5">Belongs to the class-II pyridoxal-phosphate-dependent aminotransferase family. MalY/PatB cystathionine beta-lyase subfamily.</text>
</comment>
<dbReference type="EMBL" id="DWYC01000062">
    <property type="protein sequence ID" value="HJB57375.1"/>
    <property type="molecule type" value="Genomic_DNA"/>
</dbReference>